<keyword evidence="8" id="KW-1185">Reference proteome</keyword>
<dbReference type="Proteomes" id="UP000001929">
    <property type="component" value="Chromosome"/>
</dbReference>
<organism evidence="7 8">
    <name type="scientific">Rhodospirillum rubrum (strain ATCC 11170 / ATH 1.1.1 / DSM 467 / LMG 4362 / NCIMB 8255 / S1)</name>
    <dbReference type="NCBI Taxonomy" id="269796"/>
    <lineage>
        <taxon>Bacteria</taxon>
        <taxon>Pseudomonadati</taxon>
        <taxon>Pseudomonadota</taxon>
        <taxon>Alphaproteobacteria</taxon>
        <taxon>Rhodospirillales</taxon>
        <taxon>Rhodospirillaceae</taxon>
        <taxon>Rhodospirillum</taxon>
    </lineage>
</organism>
<keyword evidence="3" id="KW-0067">ATP-binding</keyword>
<dbReference type="SMART" id="SM00491">
    <property type="entry name" value="HELICc2"/>
    <property type="match status" value="1"/>
</dbReference>
<name>Q2RPW4_RHORT</name>
<dbReference type="KEGG" id="rru:Rru_A3036"/>
<keyword evidence="1" id="KW-0547">Nucleotide-binding</keyword>
<keyword evidence="7" id="KW-0347">Helicase</keyword>
<evidence type="ECO:0000313" key="8">
    <source>
        <dbReference type="Proteomes" id="UP000001929"/>
    </source>
</evidence>
<dbReference type="InterPro" id="IPR006555">
    <property type="entry name" value="ATP-dep_Helicase_C"/>
</dbReference>
<dbReference type="GO" id="GO:0003678">
    <property type="term" value="F:DNA helicase activity"/>
    <property type="evidence" value="ECO:0007669"/>
    <property type="project" value="TreeGrafter"/>
</dbReference>
<dbReference type="GO" id="GO:0003676">
    <property type="term" value="F:nucleic acid binding"/>
    <property type="evidence" value="ECO:0007669"/>
    <property type="project" value="InterPro"/>
</dbReference>
<dbReference type="InterPro" id="IPR027417">
    <property type="entry name" value="P-loop_NTPase"/>
</dbReference>
<protein>
    <submittedName>
        <fullName evidence="7">Helicase c2</fullName>
    </submittedName>
</protein>
<dbReference type="PATRIC" id="fig|269796.9.peg.3146"/>
<reference evidence="7 8" key="1">
    <citation type="journal article" date="2011" name="Stand. Genomic Sci.">
        <title>Complete genome sequence of Rhodospirillum rubrum type strain (S1).</title>
        <authorList>
            <person name="Munk A.C."/>
            <person name="Copeland A."/>
            <person name="Lucas S."/>
            <person name="Lapidus A."/>
            <person name="Del Rio T.G."/>
            <person name="Barry K."/>
            <person name="Detter J.C."/>
            <person name="Hammon N."/>
            <person name="Israni S."/>
            <person name="Pitluck S."/>
            <person name="Brettin T."/>
            <person name="Bruce D."/>
            <person name="Han C."/>
            <person name="Tapia R."/>
            <person name="Gilna P."/>
            <person name="Schmutz J."/>
            <person name="Larimer F."/>
            <person name="Land M."/>
            <person name="Kyrpides N.C."/>
            <person name="Mavromatis K."/>
            <person name="Richardson P."/>
            <person name="Rohde M."/>
            <person name="Goker M."/>
            <person name="Klenk H.P."/>
            <person name="Zhang Y."/>
            <person name="Roberts G.P."/>
            <person name="Reslewic S."/>
            <person name="Schwartz D.C."/>
        </authorList>
    </citation>
    <scope>NUCLEOTIDE SEQUENCE [LARGE SCALE GENOMIC DNA]</scope>
    <source>
        <strain evidence="8">ATCC 11170 / ATH 1.1.1 / DSM 467 / LMG 4362 / NCIMB 8255 / S1</strain>
    </source>
</reference>
<feature type="region of interest" description="Disordered" evidence="5">
    <location>
        <begin position="1"/>
        <end position="22"/>
    </location>
</feature>
<dbReference type="RefSeq" id="WP_011390784.1">
    <property type="nucleotide sequence ID" value="NC_007643.1"/>
</dbReference>
<dbReference type="Pfam" id="PF13307">
    <property type="entry name" value="Helicase_C_2"/>
    <property type="match status" value="1"/>
</dbReference>
<evidence type="ECO:0000256" key="5">
    <source>
        <dbReference type="SAM" id="MobiDB-lite"/>
    </source>
</evidence>
<dbReference type="PhylomeDB" id="Q2RPW4"/>
<feature type="domain" description="Helicase ATP-binding" evidence="6">
    <location>
        <begin position="212"/>
        <end position="488"/>
    </location>
</feature>
<dbReference type="GO" id="GO:0005524">
    <property type="term" value="F:ATP binding"/>
    <property type="evidence" value="ECO:0007669"/>
    <property type="project" value="UniProtKB-KW"/>
</dbReference>
<proteinExistence type="inferred from homology"/>
<dbReference type="PANTHER" id="PTHR11472:SF34">
    <property type="entry name" value="REGULATOR OF TELOMERE ELONGATION HELICASE 1"/>
    <property type="match status" value="1"/>
</dbReference>
<evidence type="ECO:0000259" key="6">
    <source>
        <dbReference type="PROSITE" id="PS51193"/>
    </source>
</evidence>
<dbReference type="SUPFAM" id="SSF52540">
    <property type="entry name" value="P-loop containing nucleoside triphosphate hydrolases"/>
    <property type="match status" value="1"/>
</dbReference>
<evidence type="ECO:0000313" key="7">
    <source>
        <dbReference type="EMBL" id="ABC23831.1"/>
    </source>
</evidence>
<dbReference type="Gene3D" id="3.40.50.300">
    <property type="entry name" value="P-loop containing nucleotide triphosphate hydrolases"/>
    <property type="match status" value="2"/>
</dbReference>
<keyword evidence="2" id="KW-0378">Hydrolase</keyword>
<evidence type="ECO:0000256" key="4">
    <source>
        <dbReference type="ARBA" id="ARBA00038058"/>
    </source>
</evidence>
<evidence type="ECO:0000256" key="1">
    <source>
        <dbReference type="ARBA" id="ARBA00022741"/>
    </source>
</evidence>
<dbReference type="GO" id="GO:0016818">
    <property type="term" value="F:hydrolase activity, acting on acid anhydrides, in phosphorus-containing anhydrides"/>
    <property type="evidence" value="ECO:0007669"/>
    <property type="project" value="InterPro"/>
</dbReference>
<evidence type="ECO:0000256" key="2">
    <source>
        <dbReference type="ARBA" id="ARBA00022801"/>
    </source>
</evidence>
<evidence type="ECO:0000256" key="3">
    <source>
        <dbReference type="ARBA" id="ARBA00022840"/>
    </source>
</evidence>
<dbReference type="PROSITE" id="PS51193">
    <property type="entry name" value="HELICASE_ATP_BIND_2"/>
    <property type="match status" value="1"/>
</dbReference>
<dbReference type="HOGENOM" id="CLU_337348_0_0_5"/>
<dbReference type="GO" id="GO:0006139">
    <property type="term" value="P:nucleobase-containing compound metabolic process"/>
    <property type="evidence" value="ECO:0007669"/>
    <property type="project" value="InterPro"/>
</dbReference>
<sequence>MSLPPPPLPPAPPARPLPAPPPVPALVTGARGGVMLSPDGEIETLVPGAAAAERLRLACPMVCHLPAAAQRLQATWFPGYDLLDLHAFVRPARFCAPTPRGLARALGLPLPTSPEDEARTLVHAAMVLLDDLSRLPDKAKREAHAIALVMARGGWPWGRGVLALLDPGDGGGAAGAPRALAVWKDLPEVSEHAPEPPPGNIPVEPAEARAKLAALLGQGAEARPQQADYASALCVAFQPRATPDWPTLVLAEAGTGVGKTLGYIAPASLWAERNEGTVWISTYTRNLQRQLDGELDRLYPDPAEKMRKVVIRKGRENYLCLLNYEEAVGRLGATPQEAVALGLMARWIKATRDGDMVGGDFPGWMVDILGRERSLALADRRGECVFSSCDHYDRCFIERAVRRARRARLVVANHALVLIQAALGGIDDDSRPTRYILDEGHHVFDAADSAFSAHLSGFEGAELRRWLLGAEEGHRSRARGLRRRVDGLYDQAGPLAADLEEALDGARALPGPGWAQRLAGGTGRGAIERFLATARTQVLARAPASESAHGLETDLRPPLPELLDDARAVVAALTDLVVPLKAFVRALVKRLDEEADELDTPTRARIESVARSIERRALGPAQVWRDMAASIAEDPPADFVDWLELERSEGREVDIGMHRHWIDPTRPFAATLAARAHGLVVTSATLRDGSGDGEADWLSAEARAGAPHLGTPAIRASVPSPFDYPATTRVLVITDVKRDDLDQVSAAYRELFRAAGGGGLGLFTAIGRLRAVHARIAPALDALGLPLLAQHVDAMDISTLIEIFRAEEDACLLGTDAVRDGVDVPGRSLRLIVFDRVPWPRPDILHKARRKAMGGSLYDDRIARLRLKQAFGRLVRRAGDRGVFVMLDSRLPSRLGGAFPEGVVIERVGLASAVAIVAQSVGSPRGR</sequence>
<dbReference type="InterPro" id="IPR045028">
    <property type="entry name" value="DinG/Rad3-like"/>
</dbReference>
<dbReference type="EnsemblBacteria" id="ABC23831">
    <property type="protein sequence ID" value="ABC23831"/>
    <property type="gene ID" value="Rru_A3036"/>
</dbReference>
<accession>Q2RPW4</accession>
<dbReference type="InterPro" id="IPR014013">
    <property type="entry name" value="Helic_SF1/SF2_ATP-bd_DinG/Rad3"/>
</dbReference>
<dbReference type="AlphaFoldDB" id="Q2RPW4"/>
<gene>
    <name evidence="7" type="ordered locus">Rru_A3036</name>
</gene>
<dbReference type="eggNOG" id="COG1199">
    <property type="taxonomic scope" value="Bacteria"/>
</dbReference>
<dbReference type="PANTHER" id="PTHR11472">
    <property type="entry name" value="DNA REPAIR DEAD HELICASE RAD3/XP-D SUBFAMILY MEMBER"/>
    <property type="match status" value="1"/>
</dbReference>
<comment type="similarity">
    <text evidence="4">Belongs to the helicase family. DinG subfamily.</text>
</comment>
<dbReference type="EMBL" id="CP000230">
    <property type="protein sequence ID" value="ABC23831.1"/>
    <property type="molecule type" value="Genomic_DNA"/>
</dbReference>
<dbReference type="STRING" id="269796.Rru_A3036"/>